<reference evidence="1" key="1">
    <citation type="submission" date="2017-12" db="EMBL/GenBank/DDBJ databases">
        <title>Pseudomonas sp. MS586 complete sequence.</title>
        <authorList>
            <person name="Lu S."/>
            <person name="Deng P."/>
        </authorList>
    </citation>
    <scope>NUCLEOTIDE SEQUENCE</scope>
    <source>
        <strain evidence="1">MS586</strain>
    </source>
</reference>
<gene>
    <name evidence="1" type="ORF">AWU82_08840</name>
</gene>
<organism evidence="1 2">
    <name type="scientific">Pseudomonas glycinae</name>
    <dbReference type="NCBI Taxonomy" id="1785145"/>
    <lineage>
        <taxon>Bacteria</taxon>
        <taxon>Pseudomonadati</taxon>
        <taxon>Pseudomonadota</taxon>
        <taxon>Gammaproteobacteria</taxon>
        <taxon>Pseudomonadales</taxon>
        <taxon>Pseudomonadaceae</taxon>
        <taxon>Pseudomonas</taxon>
    </lineage>
</organism>
<evidence type="ECO:0000313" key="1">
    <source>
        <dbReference type="EMBL" id="AMQ83409.1"/>
    </source>
</evidence>
<dbReference type="Proteomes" id="UP000075187">
    <property type="component" value="Chromosome"/>
</dbReference>
<accession>A0ABN4MND8</accession>
<name>A0ABN4MND8_9PSED</name>
<evidence type="ECO:0000313" key="2">
    <source>
        <dbReference type="Proteomes" id="UP000075187"/>
    </source>
</evidence>
<proteinExistence type="predicted"/>
<dbReference type="EMBL" id="CP014205">
    <property type="protein sequence ID" value="AMQ83409.1"/>
    <property type="molecule type" value="Genomic_DNA"/>
</dbReference>
<sequence>MHSHAERGNEKSGVDKVISLAETSVVKVGKVNIESAFDRSHALRGNAALDAPRHDGGRCCIGGAAGTRSVPGGIPTRSVGTIKEEAIRPT</sequence>
<keyword evidence="2" id="KW-1185">Reference proteome</keyword>
<protein>
    <submittedName>
        <fullName evidence="1">Uncharacterized protein</fullName>
    </submittedName>
</protein>